<evidence type="ECO:0000313" key="2">
    <source>
        <dbReference type="Proteomes" id="UP001055879"/>
    </source>
</evidence>
<organism evidence="1 2">
    <name type="scientific">Arctium lappa</name>
    <name type="common">Greater burdock</name>
    <name type="synonym">Lappa major</name>
    <dbReference type="NCBI Taxonomy" id="4217"/>
    <lineage>
        <taxon>Eukaryota</taxon>
        <taxon>Viridiplantae</taxon>
        <taxon>Streptophyta</taxon>
        <taxon>Embryophyta</taxon>
        <taxon>Tracheophyta</taxon>
        <taxon>Spermatophyta</taxon>
        <taxon>Magnoliopsida</taxon>
        <taxon>eudicotyledons</taxon>
        <taxon>Gunneridae</taxon>
        <taxon>Pentapetalae</taxon>
        <taxon>asterids</taxon>
        <taxon>campanulids</taxon>
        <taxon>Asterales</taxon>
        <taxon>Asteraceae</taxon>
        <taxon>Carduoideae</taxon>
        <taxon>Cardueae</taxon>
        <taxon>Arctiinae</taxon>
        <taxon>Arctium</taxon>
    </lineage>
</organism>
<reference evidence="1 2" key="2">
    <citation type="journal article" date="2022" name="Mol. Ecol. Resour.">
        <title>The genomes of chicory, endive, great burdock and yacon provide insights into Asteraceae paleo-polyploidization history and plant inulin production.</title>
        <authorList>
            <person name="Fan W."/>
            <person name="Wang S."/>
            <person name="Wang H."/>
            <person name="Wang A."/>
            <person name="Jiang F."/>
            <person name="Liu H."/>
            <person name="Zhao H."/>
            <person name="Xu D."/>
            <person name="Zhang Y."/>
        </authorList>
    </citation>
    <scope>NUCLEOTIDE SEQUENCE [LARGE SCALE GENOMIC DNA]</scope>
    <source>
        <strain evidence="2">cv. Niubang</strain>
    </source>
</reference>
<keyword evidence="2" id="KW-1185">Reference proteome</keyword>
<comment type="caution">
    <text evidence="1">The sequence shown here is derived from an EMBL/GenBank/DDBJ whole genome shotgun (WGS) entry which is preliminary data.</text>
</comment>
<gene>
    <name evidence="1" type="ORF">L6452_37237</name>
</gene>
<sequence length="102" mass="10964">MSTPGKPENEASVLDSLLEANQDAILLQEMFERGTPEDIHLILATQPSPPRHPSPQSQSIPPSSTDQPDEVVHLLDMPNTDEAGPSNANAPESEFGPIEAEL</sequence>
<protein>
    <submittedName>
        <fullName evidence="1">Uncharacterized protein</fullName>
    </submittedName>
</protein>
<name>A0ACB8Y2X8_ARCLA</name>
<proteinExistence type="predicted"/>
<reference evidence="2" key="1">
    <citation type="journal article" date="2022" name="Mol. Ecol. Resour.">
        <title>The genomes of chicory, endive, great burdock and yacon provide insights into Asteraceae palaeo-polyploidization history and plant inulin production.</title>
        <authorList>
            <person name="Fan W."/>
            <person name="Wang S."/>
            <person name="Wang H."/>
            <person name="Wang A."/>
            <person name="Jiang F."/>
            <person name="Liu H."/>
            <person name="Zhao H."/>
            <person name="Xu D."/>
            <person name="Zhang Y."/>
        </authorList>
    </citation>
    <scope>NUCLEOTIDE SEQUENCE [LARGE SCALE GENOMIC DNA]</scope>
    <source>
        <strain evidence="2">cv. Niubang</strain>
    </source>
</reference>
<evidence type="ECO:0000313" key="1">
    <source>
        <dbReference type="EMBL" id="KAI3677963.1"/>
    </source>
</evidence>
<dbReference type="Proteomes" id="UP001055879">
    <property type="component" value="Linkage Group LG14"/>
</dbReference>
<accession>A0ACB8Y2X8</accession>
<dbReference type="EMBL" id="CM042060">
    <property type="protein sequence ID" value="KAI3677963.1"/>
    <property type="molecule type" value="Genomic_DNA"/>
</dbReference>